<name>A0A0G0NE59_9BACT</name>
<organism evidence="1 2">
    <name type="scientific">Candidatus Woesebacteria bacterium GW2011_GWB1_38_8</name>
    <dbReference type="NCBI Taxonomy" id="1618570"/>
    <lineage>
        <taxon>Bacteria</taxon>
        <taxon>Candidatus Woeseibacteriota</taxon>
    </lineage>
</organism>
<gene>
    <name evidence="1" type="ORF">UT08_C0022G0001</name>
</gene>
<comment type="caution">
    <text evidence="1">The sequence shown here is derived from an EMBL/GenBank/DDBJ whole genome shotgun (WGS) entry which is preliminary data.</text>
</comment>
<sequence length="141" mass="16548">MESWIREYEEFYRKTADKILFDISYSRWNPSQKFLDGFCRILFSRLYRKYKELEMTQEYEFTGEILLAEIEDRVLAFTVGGGATTSESSCTHAIGWELGRLLDAHKLSQEPFNFRLLVVGYKNDGKQPSPEKTIDSRLILK</sequence>
<dbReference type="EMBL" id="LBVL01000022">
    <property type="protein sequence ID" value="KKQ84164.1"/>
    <property type="molecule type" value="Genomic_DNA"/>
</dbReference>
<dbReference type="AlphaFoldDB" id="A0A0G0NE59"/>
<reference evidence="1 2" key="1">
    <citation type="journal article" date="2015" name="Nature">
        <title>rRNA introns, odd ribosomes, and small enigmatic genomes across a large radiation of phyla.</title>
        <authorList>
            <person name="Brown C.T."/>
            <person name="Hug L.A."/>
            <person name="Thomas B.C."/>
            <person name="Sharon I."/>
            <person name="Castelle C.J."/>
            <person name="Singh A."/>
            <person name="Wilkins M.J."/>
            <person name="Williams K.H."/>
            <person name="Banfield J.F."/>
        </authorList>
    </citation>
    <scope>NUCLEOTIDE SEQUENCE [LARGE SCALE GENOMIC DNA]</scope>
</reference>
<accession>A0A0G0NE59</accession>
<evidence type="ECO:0000313" key="2">
    <source>
        <dbReference type="Proteomes" id="UP000034081"/>
    </source>
</evidence>
<dbReference type="Proteomes" id="UP000034081">
    <property type="component" value="Unassembled WGS sequence"/>
</dbReference>
<evidence type="ECO:0000313" key="1">
    <source>
        <dbReference type="EMBL" id="KKQ84164.1"/>
    </source>
</evidence>
<proteinExistence type="predicted"/>
<protein>
    <submittedName>
        <fullName evidence="1">Uncharacterized protein</fullName>
    </submittedName>
</protein>